<dbReference type="InterPro" id="IPR016160">
    <property type="entry name" value="Ald_DH_CS_CYS"/>
</dbReference>
<dbReference type="Gene3D" id="3.40.309.10">
    <property type="entry name" value="Aldehyde Dehydrogenase, Chain A, domain 2"/>
    <property type="match status" value="1"/>
</dbReference>
<dbReference type="GO" id="GO:0004029">
    <property type="term" value="F:aldehyde dehydrogenase (NAD+) activity"/>
    <property type="evidence" value="ECO:0007669"/>
    <property type="project" value="UniProtKB-EC"/>
</dbReference>
<dbReference type="EC" id="1.2.1.3" evidence="3"/>
<dbReference type="PROSITE" id="PS00687">
    <property type="entry name" value="ALDEHYDE_DEHYDR_GLU"/>
    <property type="match status" value="1"/>
</dbReference>
<comment type="similarity">
    <text evidence="1 6">Belongs to the aldehyde dehydrogenase family.</text>
</comment>
<keyword evidence="2 6" id="KW-0560">Oxidoreductase</keyword>
<evidence type="ECO:0000256" key="4">
    <source>
        <dbReference type="ARBA" id="ARBA00049194"/>
    </source>
</evidence>
<feature type="active site" evidence="5">
    <location>
        <position position="345"/>
    </location>
</feature>
<dbReference type="SUPFAM" id="SSF53720">
    <property type="entry name" value="ALDH-like"/>
    <property type="match status" value="1"/>
</dbReference>
<keyword evidence="9" id="KW-1185">Reference proteome</keyword>
<gene>
    <name evidence="8" type="ORF">ESCO_005711</name>
</gene>
<evidence type="ECO:0000256" key="6">
    <source>
        <dbReference type="RuleBase" id="RU003345"/>
    </source>
</evidence>
<dbReference type="EMBL" id="LGSR01000019">
    <property type="protein sequence ID" value="KOS19831.1"/>
    <property type="molecule type" value="Genomic_DNA"/>
</dbReference>
<organism evidence="8 9">
    <name type="scientific">Escovopsis weberi</name>
    <dbReference type="NCBI Taxonomy" id="150374"/>
    <lineage>
        <taxon>Eukaryota</taxon>
        <taxon>Fungi</taxon>
        <taxon>Dikarya</taxon>
        <taxon>Ascomycota</taxon>
        <taxon>Pezizomycotina</taxon>
        <taxon>Sordariomycetes</taxon>
        <taxon>Hypocreomycetidae</taxon>
        <taxon>Hypocreales</taxon>
        <taxon>Hypocreaceae</taxon>
        <taxon>Escovopsis</taxon>
    </lineage>
</organism>
<sequence>MEESQDALRALGGEAMEVLFRGLNYLLRVRDWWEQASPRELWSPVHLQAYGTVLALVAFTYILSSARARALAAVRARPKPYYIPEPAWPAAHTTIESATIGSPSGRPGAPIQCYNPATGEVLGSVPSHSKEGIDRAVAAAAEAQRAWASTSFDERRAVLRSMLQFVLEHAHDICRVAAADSGKTMADASLGEILVTAEKLQWTIAHGERALRPSRRPTSLLMAYKRNTVRYEPMGVVAALVSWNYPFHNLIGPVISALFAGNGIVVKVSEHTAWSAPYFLNIARGALLVHGHDPKLVQAVACWPQTAGHLTAHPGIRHVTFIGSQAVARLVAADAARSLTPVVAELGGKDPFVVLDSARADLPRIADIVMRGTFQAAGQNCVGIERVIAAGAVYARLVAMLEPRVRALRLGPGPDADVGAMISDASFARLEDLVADAVARGARLLVGGARHHHPLYPRGHYFTPTMLADVTPAMRIAQEECFGPVLVLMRAASSSPHDILAVANASPFGLGASVHGAERDPALHDVVRGLKAGMVAVNDFAAYYAVQLPFGGVAGSGYGRFAGEEGLRGMCNLKSVCEDRLGWLGIRTAIPPPLRYPVKDQERAWRFSQGVVELGYGEATTRVAGLSRIIRNA</sequence>
<dbReference type="Proteomes" id="UP000053831">
    <property type="component" value="Unassembled WGS sequence"/>
</dbReference>
<dbReference type="OrthoDB" id="310895at2759"/>
<dbReference type="PANTHER" id="PTHR11699">
    <property type="entry name" value="ALDEHYDE DEHYDROGENASE-RELATED"/>
    <property type="match status" value="1"/>
</dbReference>
<dbReference type="InterPro" id="IPR016161">
    <property type="entry name" value="Ald_DH/histidinol_DH"/>
</dbReference>
<dbReference type="PROSITE" id="PS00070">
    <property type="entry name" value="ALDEHYDE_DEHYDR_CYS"/>
    <property type="match status" value="1"/>
</dbReference>
<dbReference type="Pfam" id="PF00171">
    <property type="entry name" value="Aldedh"/>
    <property type="match status" value="1"/>
</dbReference>
<protein>
    <recommendedName>
        <fullName evidence="3">aldehyde dehydrogenase (NAD(+))</fullName>
        <ecNumber evidence="3">1.2.1.3</ecNumber>
    </recommendedName>
</protein>
<dbReference type="InterPro" id="IPR029510">
    <property type="entry name" value="Ald_DH_CS_GLU"/>
</dbReference>
<dbReference type="Gene3D" id="3.40.605.10">
    <property type="entry name" value="Aldehyde Dehydrogenase, Chain A, domain 1"/>
    <property type="match status" value="1"/>
</dbReference>
<evidence type="ECO:0000256" key="5">
    <source>
        <dbReference type="PROSITE-ProRule" id="PRU10007"/>
    </source>
</evidence>
<proteinExistence type="inferred from homology"/>
<accession>A0A0M8N4R7</accession>
<dbReference type="GO" id="GO:0007131">
    <property type="term" value="P:reciprocal meiotic recombination"/>
    <property type="evidence" value="ECO:0007669"/>
    <property type="project" value="EnsemblFungi"/>
</dbReference>
<dbReference type="InterPro" id="IPR016163">
    <property type="entry name" value="Ald_DH_C"/>
</dbReference>
<dbReference type="InterPro" id="IPR016162">
    <property type="entry name" value="Ald_DH_N"/>
</dbReference>
<dbReference type="AlphaFoldDB" id="A0A0M8N4R7"/>
<evidence type="ECO:0000313" key="9">
    <source>
        <dbReference type="Proteomes" id="UP000053831"/>
    </source>
</evidence>
<comment type="caution">
    <text evidence="8">The sequence shown here is derived from an EMBL/GenBank/DDBJ whole genome shotgun (WGS) entry which is preliminary data.</text>
</comment>
<name>A0A0M8N4R7_ESCWE</name>
<evidence type="ECO:0000313" key="8">
    <source>
        <dbReference type="EMBL" id="KOS19831.1"/>
    </source>
</evidence>
<evidence type="ECO:0000256" key="1">
    <source>
        <dbReference type="ARBA" id="ARBA00009986"/>
    </source>
</evidence>
<comment type="catalytic activity">
    <reaction evidence="4">
        <text>an aldehyde + NAD(+) + H2O = a carboxylate + NADH + 2 H(+)</text>
        <dbReference type="Rhea" id="RHEA:16185"/>
        <dbReference type="ChEBI" id="CHEBI:15377"/>
        <dbReference type="ChEBI" id="CHEBI:15378"/>
        <dbReference type="ChEBI" id="CHEBI:17478"/>
        <dbReference type="ChEBI" id="CHEBI:29067"/>
        <dbReference type="ChEBI" id="CHEBI:57540"/>
        <dbReference type="ChEBI" id="CHEBI:57945"/>
        <dbReference type="EC" id="1.2.1.3"/>
    </reaction>
</comment>
<evidence type="ECO:0000256" key="3">
    <source>
        <dbReference type="ARBA" id="ARBA00024226"/>
    </source>
</evidence>
<evidence type="ECO:0000259" key="7">
    <source>
        <dbReference type="Pfam" id="PF00171"/>
    </source>
</evidence>
<dbReference type="CDD" id="cd07098">
    <property type="entry name" value="ALDH_F15-22"/>
    <property type="match status" value="1"/>
</dbReference>
<evidence type="ECO:0000256" key="2">
    <source>
        <dbReference type="ARBA" id="ARBA00023002"/>
    </source>
</evidence>
<dbReference type="FunFam" id="3.40.309.10:FF:000024">
    <property type="entry name" value="Betaine aldehyde dehydrogenase"/>
    <property type="match status" value="1"/>
</dbReference>
<dbReference type="STRING" id="150374.A0A0M8N4R7"/>
<dbReference type="InterPro" id="IPR015590">
    <property type="entry name" value="Aldehyde_DH_dom"/>
</dbReference>
<reference evidence="8 9" key="1">
    <citation type="submission" date="2015-07" db="EMBL/GenBank/DDBJ databases">
        <title>The genome of the fungus Escovopsis weberi, a specialized disease agent of ant agriculture.</title>
        <authorList>
            <person name="de Man T.J."/>
            <person name="Stajich J.E."/>
            <person name="Kubicek C.P."/>
            <person name="Chenthamara K."/>
            <person name="Atanasova L."/>
            <person name="Druzhinina I.S."/>
            <person name="Birnbaum S."/>
            <person name="Barribeau S.M."/>
            <person name="Teiling C."/>
            <person name="Suen G."/>
            <person name="Currie C."/>
            <person name="Gerardo N.M."/>
        </authorList>
    </citation>
    <scope>NUCLEOTIDE SEQUENCE [LARGE SCALE GENOMIC DNA]</scope>
</reference>
<feature type="domain" description="Aldehyde dehydrogenase" evidence="7">
    <location>
        <begin position="111"/>
        <end position="576"/>
    </location>
</feature>